<evidence type="ECO:0008006" key="4">
    <source>
        <dbReference type="Google" id="ProtNLM"/>
    </source>
</evidence>
<keyword evidence="3" id="KW-1185">Reference proteome</keyword>
<dbReference type="Proteomes" id="UP000434209">
    <property type="component" value="Chromosome 1"/>
</dbReference>
<dbReference type="EMBL" id="CP046909">
    <property type="protein sequence ID" value="QGZ55090.1"/>
    <property type="molecule type" value="Genomic_DNA"/>
</dbReference>
<dbReference type="RefSeq" id="WP_158758178.1">
    <property type="nucleotide sequence ID" value="NZ_CP046909.1"/>
</dbReference>
<protein>
    <recommendedName>
        <fullName evidence="4">Transmembrane protein</fullName>
    </recommendedName>
</protein>
<feature type="transmembrane region" description="Helical" evidence="1">
    <location>
        <begin position="45"/>
        <end position="67"/>
    </location>
</feature>
<name>A0A7Z2G502_9BURK</name>
<accession>A0A7Z2G502</accession>
<dbReference type="OrthoDB" id="9182662at2"/>
<keyword evidence="1" id="KW-0472">Membrane</keyword>
<organism evidence="2 3">
    <name type="scientific">Paraburkholderia acidiphila</name>
    <dbReference type="NCBI Taxonomy" id="2571747"/>
    <lineage>
        <taxon>Bacteria</taxon>
        <taxon>Pseudomonadati</taxon>
        <taxon>Pseudomonadota</taxon>
        <taxon>Betaproteobacteria</taxon>
        <taxon>Burkholderiales</taxon>
        <taxon>Burkholderiaceae</taxon>
        <taxon>Paraburkholderia</taxon>
    </lineage>
</organism>
<keyword evidence="1" id="KW-0812">Transmembrane</keyword>
<feature type="transmembrane region" description="Helical" evidence="1">
    <location>
        <begin position="14"/>
        <end position="33"/>
    </location>
</feature>
<keyword evidence="1" id="KW-1133">Transmembrane helix</keyword>
<dbReference type="AlphaFoldDB" id="A0A7Z2G502"/>
<reference evidence="2 3" key="1">
    <citation type="submission" date="2019-12" db="EMBL/GenBank/DDBJ databases">
        <title>Paraburkholderia acidiphila 7Q-K02 sp. nov and Paraburkholderia acidisoli DHF22 sp. nov., two strains isolated from forest soil.</title>
        <authorList>
            <person name="Gao Z."/>
            <person name="Qiu L."/>
        </authorList>
    </citation>
    <scope>NUCLEOTIDE SEQUENCE [LARGE SCALE GENOMIC DNA]</scope>
    <source>
        <strain evidence="2 3">7Q-K02</strain>
    </source>
</reference>
<gene>
    <name evidence="2" type="ORF">FAZ97_09260</name>
</gene>
<proteinExistence type="predicted"/>
<dbReference type="KEGG" id="pacp:FAZ97_09260"/>
<evidence type="ECO:0000256" key="1">
    <source>
        <dbReference type="SAM" id="Phobius"/>
    </source>
</evidence>
<evidence type="ECO:0000313" key="2">
    <source>
        <dbReference type="EMBL" id="QGZ55090.1"/>
    </source>
</evidence>
<feature type="transmembrane region" description="Helical" evidence="1">
    <location>
        <begin position="109"/>
        <end position="130"/>
    </location>
</feature>
<sequence>MDEMDDRLKQLFDYTKFHIGMYTTLIGAIIGVFGNRDWAASYRDLLPCAIGSVLAFTVAGVFGGLVASSIPYYRTFEAFSNARLGPWRARRCERWRINGLTCTHLEHTAFWAGCLIAIVGILCVMVPVAWSRSSEAASVKAGTVTYIDALKRKCDLYGYVRGTPQHAGCVLALDSRG</sequence>
<evidence type="ECO:0000313" key="3">
    <source>
        <dbReference type="Proteomes" id="UP000434209"/>
    </source>
</evidence>